<dbReference type="EMBL" id="CAJMWZ010003809">
    <property type="protein sequence ID" value="CAE6479083.1"/>
    <property type="molecule type" value="Genomic_DNA"/>
</dbReference>
<evidence type="ECO:0000313" key="1">
    <source>
        <dbReference type="EMBL" id="CAE6479083.1"/>
    </source>
</evidence>
<sequence>MVVLGTGFDLKHHAPISDELVRRVQDILNVKEMPSWWAMPDYVYPPPKLWLAMKEEEEREKEEQESGL</sequence>
<accession>A0A8H3CFJ9</accession>
<proteinExistence type="predicted"/>
<reference evidence="1" key="1">
    <citation type="submission" date="2021-01" db="EMBL/GenBank/DDBJ databases">
        <authorList>
            <person name="Kaushik A."/>
        </authorList>
    </citation>
    <scope>NUCLEOTIDE SEQUENCE</scope>
    <source>
        <strain evidence="1">Type strain: AG8-Rh-89/</strain>
    </source>
</reference>
<evidence type="ECO:0000313" key="2">
    <source>
        <dbReference type="Proteomes" id="UP000663850"/>
    </source>
</evidence>
<comment type="caution">
    <text evidence="1">The sequence shown here is derived from an EMBL/GenBank/DDBJ whole genome shotgun (WGS) entry which is preliminary data.</text>
</comment>
<gene>
    <name evidence="1" type="ORF">RDB_LOCUS72490</name>
</gene>
<organism evidence="1 2">
    <name type="scientific">Rhizoctonia solani</name>
    <dbReference type="NCBI Taxonomy" id="456999"/>
    <lineage>
        <taxon>Eukaryota</taxon>
        <taxon>Fungi</taxon>
        <taxon>Dikarya</taxon>
        <taxon>Basidiomycota</taxon>
        <taxon>Agaricomycotina</taxon>
        <taxon>Agaricomycetes</taxon>
        <taxon>Cantharellales</taxon>
        <taxon>Ceratobasidiaceae</taxon>
        <taxon>Rhizoctonia</taxon>
    </lineage>
</organism>
<protein>
    <submittedName>
        <fullName evidence="1">Uncharacterized protein</fullName>
    </submittedName>
</protein>
<name>A0A8H3CFJ9_9AGAM</name>
<dbReference type="AlphaFoldDB" id="A0A8H3CFJ9"/>
<dbReference type="Proteomes" id="UP000663850">
    <property type="component" value="Unassembled WGS sequence"/>
</dbReference>